<dbReference type="PANTHER" id="PTHR43353">
    <property type="entry name" value="SUCCINATE-SEMIALDEHYDE DEHYDROGENASE, MITOCHONDRIAL"/>
    <property type="match status" value="1"/>
</dbReference>
<evidence type="ECO:0000313" key="4">
    <source>
        <dbReference type="Proteomes" id="UP001630127"/>
    </source>
</evidence>
<dbReference type="EMBL" id="JBJUIK010000012">
    <property type="protein sequence ID" value="KAL3508239.1"/>
    <property type="molecule type" value="Genomic_DNA"/>
</dbReference>
<dbReference type="PANTHER" id="PTHR43353:SF5">
    <property type="entry name" value="SUCCINATE-SEMIALDEHYDE DEHYDROGENASE, MITOCHONDRIAL"/>
    <property type="match status" value="1"/>
</dbReference>
<comment type="caution">
    <text evidence="3">The sequence shown here is derived from an EMBL/GenBank/DDBJ whole genome shotgun (WGS) entry which is preliminary data.</text>
</comment>
<organism evidence="3 4">
    <name type="scientific">Cinchona calisaya</name>
    <dbReference type="NCBI Taxonomy" id="153742"/>
    <lineage>
        <taxon>Eukaryota</taxon>
        <taxon>Viridiplantae</taxon>
        <taxon>Streptophyta</taxon>
        <taxon>Embryophyta</taxon>
        <taxon>Tracheophyta</taxon>
        <taxon>Spermatophyta</taxon>
        <taxon>Magnoliopsida</taxon>
        <taxon>eudicotyledons</taxon>
        <taxon>Gunneridae</taxon>
        <taxon>Pentapetalae</taxon>
        <taxon>asterids</taxon>
        <taxon>lamiids</taxon>
        <taxon>Gentianales</taxon>
        <taxon>Rubiaceae</taxon>
        <taxon>Cinchonoideae</taxon>
        <taxon>Cinchoneae</taxon>
        <taxon>Cinchona</taxon>
    </lineage>
</organism>
<feature type="domain" description="Aldehyde dehydrogenase" evidence="2">
    <location>
        <begin position="37"/>
        <end position="93"/>
    </location>
</feature>
<dbReference type="InterPro" id="IPR015590">
    <property type="entry name" value="Aldehyde_DH_dom"/>
</dbReference>
<evidence type="ECO:0000256" key="1">
    <source>
        <dbReference type="ARBA" id="ARBA00023002"/>
    </source>
</evidence>
<proteinExistence type="predicted"/>
<evidence type="ECO:0000259" key="2">
    <source>
        <dbReference type="Pfam" id="PF00171"/>
    </source>
</evidence>
<keyword evidence="1" id="KW-0560">Oxidoreductase</keyword>
<dbReference type="InterPro" id="IPR016161">
    <property type="entry name" value="Ald_DH/histidinol_DH"/>
</dbReference>
<accession>A0ABD2YQG0</accession>
<name>A0ABD2YQG0_9GENT</name>
<evidence type="ECO:0000313" key="3">
    <source>
        <dbReference type="EMBL" id="KAL3508239.1"/>
    </source>
</evidence>
<keyword evidence="4" id="KW-1185">Reference proteome</keyword>
<reference evidence="3 4" key="1">
    <citation type="submission" date="2024-11" db="EMBL/GenBank/DDBJ databases">
        <title>A near-complete genome assembly of Cinchona calisaya.</title>
        <authorList>
            <person name="Lian D.C."/>
            <person name="Zhao X.W."/>
            <person name="Wei L."/>
        </authorList>
    </citation>
    <scope>NUCLEOTIDE SEQUENCE [LARGE SCALE GENOMIC DNA]</scope>
    <source>
        <tissue evidence="3">Nenye</tissue>
    </source>
</reference>
<protein>
    <recommendedName>
        <fullName evidence="2">Aldehyde dehydrogenase domain-containing protein</fullName>
    </recommendedName>
</protein>
<dbReference type="AlphaFoldDB" id="A0ABD2YQG0"/>
<dbReference type="Proteomes" id="UP001630127">
    <property type="component" value="Unassembled WGS sequence"/>
</dbReference>
<dbReference type="Gene3D" id="3.40.309.10">
    <property type="entry name" value="Aldehyde Dehydrogenase, Chain A, domain 2"/>
    <property type="match status" value="1"/>
</dbReference>
<sequence>MCSWEMLLTLRKLYSLLPRFNCCWKEINGKFCWDREKGIYDKFADAFSNAIWNMKVGDGFGEGVAQGPLMNEVAVEKVESLIQDAISKGGSIWTCCITFEV</sequence>
<dbReference type="Pfam" id="PF00171">
    <property type="entry name" value="Aldedh"/>
    <property type="match status" value="1"/>
</dbReference>
<dbReference type="SUPFAM" id="SSF53720">
    <property type="entry name" value="ALDH-like"/>
    <property type="match status" value="1"/>
</dbReference>
<dbReference type="InterPro" id="IPR016163">
    <property type="entry name" value="Ald_DH_C"/>
</dbReference>
<gene>
    <name evidence="3" type="ORF">ACH5RR_027640</name>
</gene>
<dbReference type="GO" id="GO:0016491">
    <property type="term" value="F:oxidoreductase activity"/>
    <property type="evidence" value="ECO:0007669"/>
    <property type="project" value="UniProtKB-KW"/>
</dbReference>
<dbReference type="InterPro" id="IPR050740">
    <property type="entry name" value="Aldehyde_DH_Superfamily"/>
</dbReference>